<dbReference type="Proteomes" id="UP000654401">
    <property type="component" value="Unassembled WGS sequence"/>
</dbReference>
<dbReference type="InterPro" id="IPR026350">
    <property type="entry name" value="GxxExxY"/>
</dbReference>
<dbReference type="NCBIfam" id="TIGR04256">
    <property type="entry name" value="GxxExxY"/>
    <property type="match status" value="1"/>
</dbReference>
<proteinExistence type="predicted"/>
<dbReference type="AlphaFoldDB" id="A0A8J6PA94"/>
<organism evidence="1 2">
    <name type="scientific">Candidatus Thiopontia autotrophica</name>
    <dbReference type="NCBI Taxonomy" id="2841688"/>
    <lineage>
        <taxon>Bacteria</taxon>
        <taxon>Pseudomonadati</taxon>
        <taxon>Pseudomonadota</taxon>
        <taxon>Gammaproteobacteria</taxon>
        <taxon>Candidatus Thiopontia</taxon>
    </lineage>
</organism>
<sequence length="126" mass="14114">MKKEDSVATSIVDTAYHIHNNLGPGLLESVYERVLAYELRKRGHTLETQVAVPLFYDGHTIDEAFKADMIIDDCVIVELKSLETLQLVHSKQLLTYLRLANKKLGLLINFGAPLIKQGIQRVANGL</sequence>
<reference evidence="1 2" key="1">
    <citation type="submission" date="2020-08" db="EMBL/GenBank/DDBJ databases">
        <title>Bridging the membrane lipid divide: bacteria of the FCB group superphylum have the potential to synthesize archaeal ether lipids.</title>
        <authorList>
            <person name="Villanueva L."/>
            <person name="Von Meijenfeldt F.A.B."/>
            <person name="Westbye A.B."/>
            <person name="Yadav S."/>
            <person name="Hopmans E.C."/>
            <person name="Dutilh B.E."/>
            <person name="Sinninghe Damste J.S."/>
        </authorList>
    </citation>
    <scope>NUCLEOTIDE SEQUENCE [LARGE SCALE GENOMIC DNA]</scope>
    <source>
        <strain evidence="1">NIOZ-UU100</strain>
    </source>
</reference>
<evidence type="ECO:0000313" key="2">
    <source>
        <dbReference type="Proteomes" id="UP000654401"/>
    </source>
</evidence>
<accession>A0A8J6PA94</accession>
<gene>
    <name evidence="1" type="ORF">H8D24_04265</name>
</gene>
<protein>
    <submittedName>
        <fullName evidence="1">GxxExxY protein</fullName>
    </submittedName>
</protein>
<dbReference type="Pfam" id="PF13366">
    <property type="entry name" value="PDDEXK_3"/>
    <property type="match status" value="1"/>
</dbReference>
<comment type="caution">
    <text evidence="1">The sequence shown here is derived from an EMBL/GenBank/DDBJ whole genome shotgun (WGS) entry which is preliminary data.</text>
</comment>
<evidence type="ECO:0000313" key="1">
    <source>
        <dbReference type="EMBL" id="MBC8519607.1"/>
    </source>
</evidence>
<dbReference type="EMBL" id="JACNFK010000024">
    <property type="protein sequence ID" value="MBC8519607.1"/>
    <property type="molecule type" value="Genomic_DNA"/>
</dbReference>
<name>A0A8J6PA94_9GAMM</name>